<keyword evidence="3 7" id="KW-0378">Hydrolase</keyword>
<feature type="active site" evidence="4">
    <location>
        <position position="297"/>
    </location>
</feature>
<gene>
    <name evidence="7" type="primary">estA</name>
    <name evidence="7" type="ORF">NCTC10297_01792</name>
</gene>
<dbReference type="EC" id="3.1.1.1" evidence="7"/>
<dbReference type="SUPFAM" id="SSF103515">
    <property type="entry name" value="Autotransporter"/>
    <property type="match status" value="1"/>
</dbReference>
<dbReference type="EMBL" id="LR134343">
    <property type="protein sequence ID" value="VEG13819.1"/>
    <property type="molecule type" value="Genomic_DNA"/>
</dbReference>
<feature type="active site" evidence="4">
    <location>
        <position position="300"/>
    </location>
</feature>
<dbReference type="KEGG" id="mcun:NCTC10297_01792"/>
<reference evidence="7 8" key="1">
    <citation type="submission" date="2018-12" db="EMBL/GenBank/DDBJ databases">
        <authorList>
            <consortium name="Pathogen Informatics"/>
        </authorList>
    </citation>
    <scope>NUCLEOTIDE SEQUENCE [LARGE SCALE GENOMIC DNA]</scope>
    <source>
        <strain evidence="7 8">NCTC10297</strain>
    </source>
</reference>
<dbReference type="Pfam" id="PF00657">
    <property type="entry name" value="Lipase_GDSL"/>
    <property type="match status" value="1"/>
</dbReference>
<dbReference type="InterPro" id="IPR001087">
    <property type="entry name" value="GDSL"/>
</dbReference>
<evidence type="ECO:0000256" key="1">
    <source>
        <dbReference type="ARBA" id="ARBA00008668"/>
    </source>
</evidence>
<evidence type="ECO:0000313" key="8">
    <source>
        <dbReference type="Proteomes" id="UP000274100"/>
    </source>
</evidence>
<dbReference type="SUPFAM" id="SSF52266">
    <property type="entry name" value="SGNH hydrolase"/>
    <property type="match status" value="1"/>
</dbReference>
<dbReference type="InterPro" id="IPR005546">
    <property type="entry name" value="Autotransporte_beta"/>
</dbReference>
<dbReference type="GO" id="GO:0106435">
    <property type="term" value="F:carboxylesterase activity"/>
    <property type="evidence" value="ECO:0007669"/>
    <property type="project" value="UniProtKB-EC"/>
</dbReference>
<dbReference type="Gene3D" id="3.40.50.1110">
    <property type="entry name" value="SGNH hydrolase"/>
    <property type="match status" value="1"/>
</dbReference>
<feature type="signal peptide" evidence="5">
    <location>
        <begin position="1"/>
        <end position="27"/>
    </location>
</feature>
<dbReference type="PROSITE" id="PS51208">
    <property type="entry name" value="AUTOTRANSPORTER"/>
    <property type="match status" value="1"/>
</dbReference>
<evidence type="ECO:0000313" key="7">
    <source>
        <dbReference type="EMBL" id="VEG13819.1"/>
    </source>
</evidence>
<dbReference type="Pfam" id="PF03797">
    <property type="entry name" value="Autotransporter"/>
    <property type="match status" value="1"/>
</dbReference>
<feature type="active site" description="Nucleophile" evidence="4">
    <location>
        <position position="41"/>
    </location>
</feature>
<evidence type="ECO:0000256" key="4">
    <source>
        <dbReference type="PIRSR" id="PIRSR037375-1"/>
    </source>
</evidence>
<dbReference type="SMART" id="SM00869">
    <property type="entry name" value="Autotransporter"/>
    <property type="match status" value="1"/>
</dbReference>
<proteinExistence type="inferred from homology"/>
<dbReference type="PANTHER" id="PTHR45648">
    <property type="entry name" value="GDSL LIPASE/ACYLHYDROLASE FAMILY PROTEIN (AFU_ORTHOLOGUE AFUA_4G14700)"/>
    <property type="match status" value="1"/>
</dbReference>
<dbReference type="InterPro" id="IPR051058">
    <property type="entry name" value="GDSL_Est/Lipase"/>
</dbReference>
<evidence type="ECO:0000256" key="3">
    <source>
        <dbReference type="ARBA" id="ARBA00022801"/>
    </source>
</evidence>
<dbReference type="AlphaFoldDB" id="A0A3S4SDK8"/>
<keyword evidence="2 5" id="KW-0732">Signal</keyword>
<evidence type="ECO:0000256" key="5">
    <source>
        <dbReference type="SAM" id="SignalP"/>
    </source>
</evidence>
<dbReference type="Gene3D" id="2.40.128.130">
    <property type="entry name" value="Autotransporter beta-domain"/>
    <property type="match status" value="1"/>
</dbReference>
<dbReference type="RefSeq" id="WP_170161445.1">
    <property type="nucleotide sequence ID" value="NZ_LR134343.1"/>
</dbReference>
<dbReference type="InterPro" id="IPR017186">
    <property type="entry name" value="Lipase_autotranspt_EstA"/>
</dbReference>
<sequence length="612" mass="65241">MTDSIGNKLLKFSPLALAIALINPAAASTPQFDQTVFFGDSLSDTGRIKDIVSGNFFIGSFANAMQPSFTTNPDPAWTRVFAEHYGTAANPYTSSDTQGTNYAVGGAKVSETAEQFGGLVRIPSVNRQISDYLNNTNNTTNPNALYTIWVGANDLLAASTTPDIAAAAATISQAAQNQAAQVVRLQQAGANYILVPNLPDVGLTPRNVGDARQAATATTAANLYNKTLYSNLNQGTANVIAANTFALLQEAVRDKEAFGFKNTTNIACDGALSSLTCTASDWQAVAADANDTYMFADDIHPAGRTHRILAQYFASIIDSPAQIAQLPTALIKDGKSANTQLNRRLSNLDNPRHSVWADVTASGDNKPNAIIGLDVAGDNQHTGAYIQHQRQDYTLGKTITADSRQTGAGIYHRRDFGNARLTTAVGIDRLSLQTDRKIAWDGAARSHQAETTGSRSYASVQGSYGINTGKITYRPYIGVLAQTLKVNTLTENQPKLSTALSFDTQKQKSLQGEIGLNLTAAINDKTELFGGVGYQREFNDDLRTITTTVSSIADYRRGFALPIQNDKTSATIAHAGAKFRLGAATNLSIGANAIRQDGDTDVGGFVGLQSKF</sequence>
<dbReference type="InterPro" id="IPR036709">
    <property type="entry name" value="Autotransporte_beta_dom_sf"/>
</dbReference>
<evidence type="ECO:0000259" key="6">
    <source>
        <dbReference type="PROSITE" id="PS51208"/>
    </source>
</evidence>
<dbReference type="PANTHER" id="PTHR45648:SF22">
    <property type="entry name" value="GDSL LIPASE_ACYLHYDROLASE FAMILY PROTEIN (AFU_ORTHOLOGUE AFUA_4G14700)"/>
    <property type="match status" value="1"/>
</dbReference>
<dbReference type="PIRSF" id="PIRSF037375">
    <property type="entry name" value="Autotrns_EstA"/>
    <property type="match status" value="1"/>
</dbReference>
<accession>A0A3S4SDK8</accession>
<dbReference type="Proteomes" id="UP000274100">
    <property type="component" value="Chromosome"/>
</dbReference>
<organism evidence="7 8">
    <name type="scientific">Moraxella cuniculi</name>
    <dbReference type="NCBI Taxonomy" id="34061"/>
    <lineage>
        <taxon>Bacteria</taxon>
        <taxon>Pseudomonadati</taxon>
        <taxon>Pseudomonadota</taxon>
        <taxon>Gammaproteobacteria</taxon>
        <taxon>Moraxellales</taxon>
        <taxon>Moraxellaceae</taxon>
        <taxon>Moraxella</taxon>
    </lineage>
</organism>
<comment type="similarity">
    <text evidence="1">Belongs to the 'GDSL' lipolytic enzyme family.</text>
</comment>
<evidence type="ECO:0000256" key="2">
    <source>
        <dbReference type="ARBA" id="ARBA00022729"/>
    </source>
</evidence>
<name>A0A3S4SDK8_9GAMM</name>
<feature type="domain" description="Autotransporter" evidence="6">
    <location>
        <begin position="348"/>
        <end position="612"/>
    </location>
</feature>
<protein>
    <submittedName>
        <fullName evidence="7">Esterase EstA</fullName>
        <ecNumber evidence="7">3.1.1.1</ecNumber>
    </submittedName>
</protein>
<feature type="chain" id="PRO_5018688937" evidence="5">
    <location>
        <begin position="28"/>
        <end position="612"/>
    </location>
</feature>
<dbReference type="CDD" id="cd01847">
    <property type="entry name" value="Triacylglycerol_lipase_like"/>
    <property type="match status" value="1"/>
</dbReference>
<dbReference type="InterPro" id="IPR036514">
    <property type="entry name" value="SGNH_hydro_sf"/>
</dbReference>